<protein>
    <submittedName>
        <fullName evidence="2">Tricarballylate utilization 4Fe-4S protein TcuB</fullName>
    </submittedName>
</protein>
<dbReference type="NCBIfam" id="TIGR02484">
    <property type="entry name" value="CitB"/>
    <property type="match status" value="1"/>
</dbReference>
<keyword evidence="1" id="KW-1133">Transmembrane helix</keyword>
<organism evidence="2 3">
    <name type="scientific">Azospirillum endophyticum</name>
    <dbReference type="NCBI Taxonomy" id="2800326"/>
    <lineage>
        <taxon>Bacteria</taxon>
        <taxon>Pseudomonadati</taxon>
        <taxon>Pseudomonadota</taxon>
        <taxon>Alphaproteobacteria</taxon>
        <taxon>Rhodospirillales</taxon>
        <taxon>Azospirillaceae</taxon>
        <taxon>Azospirillum</taxon>
    </lineage>
</organism>
<keyword evidence="1" id="KW-0812">Transmembrane</keyword>
<feature type="transmembrane region" description="Helical" evidence="1">
    <location>
        <begin position="260"/>
        <end position="285"/>
    </location>
</feature>
<feature type="transmembrane region" description="Helical" evidence="1">
    <location>
        <begin position="297"/>
        <end position="322"/>
    </location>
</feature>
<sequence>MPCTDAGVERIAAEARRALDLCNACRFCDGYCAVFRVLRSRRTVSAADLAFLSNLCHNCRSCYHACQYAPPHAFDLNLPKSLALVRQQSYRDHVWPVCVRGRPPGSGWGFVAGVTAASVALVALPVLLSVPPELLFGRQAGPGAFYRLVPWGAIAGVAGAVLLWSLLAIGLGVASFWRGMGPAPAGVALLPALRDALSDAASLRNLGGGGAGCNDRDERFSQARRRFHHALFYGVMLCFAATVVATVYDHVLGWQAPYPLLSLPVLLGGLGGGGMVVGTAGLALLKRRADPAPLAPGLTGADCALLGLLFLVAASGLALLALRETAAMGPLLLAHLGLVLGWFATLPYSKFLHAPFRFAALLRAAMERRGLDSLSRPGRGRGPTEWGG</sequence>
<dbReference type="Proteomes" id="UP000652760">
    <property type="component" value="Unassembled WGS sequence"/>
</dbReference>
<dbReference type="RefSeq" id="WP_200191012.1">
    <property type="nucleotide sequence ID" value="NZ_JAENHM010000018.1"/>
</dbReference>
<name>A0ABS1F091_9PROT</name>
<gene>
    <name evidence="2" type="primary">tcuB</name>
    <name evidence="2" type="ORF">JHL17_05335</name>
</gene>
<proteinExistence type="predicted"/>
<keyword evidence="1" id="KW-0472">Membrane</keyword>
<keyword evidence="3" id="KW-1185">Reference proteome</keyword>
<evidence type="ECO:0000313" key="3">
    <source>
        <dbReference type="Proteomes" id="UP000652760"/>
    </source>
</evidence>
<evidence type="ECO:0000313" key="2">
    <source>
        <dbReference type="EMBL" id="MBK1836830.1"/>
    </source>
</evidence>
<feature type="transmembrane region" description="Helical" evidence="1">
    <location>
        <begin position="148"/>
        <end position="174"/>
    </location>
</feature>
<dbReference type="InterPro" id="IPR012830">
    <property type="entry name" value="Citrate_utilization_prot_B"/>
</dbReference>
<accession>A0ABS1F091</accession>
<feature type="transmembrane region" description="Helical" evidence="1">
    <location>
        <begin position="328"/>
        <end position="348"/>
    </location>
</feature>
<comment type="caution">
    <text evidence="2">The sequence shown here is derived from an EMBL/GenBank/DDBJ whole genome shotgun (WGS) entry which is preliminary data.</text>
</comment>
<dbReference type="EMBL" id="JAENHM010000018">
    <property type="protein sequence ID" value="MBK1836830.1"/>
    <property type="molecule type" value="Genomic_DNA"/>
</dbReference>
<dbReference type="InterPro" id="IPR036197">
    <property type="entry name" value="NarG-like_sf"/>
</dbReference>
<feature type="transmembrane region" description="Helical" evidence="1">
    <location>
        <begin position="230"/>
        <end position="248"/>
    </location>
</feature>
<dbReference type="Gene3D" id="1.20.950.20">
    <property type="entry name" value="Transmembrane di-heme cytochromes, Chain C"/>
    <property type="match status" value="1"/>
</dbReference>
<reference evidence="3" key="1">
    <citation type="submission" date="2021-01" db="EMBL/GenBank/DDBJ databases">
        <title>Genome public.</title>
        <authorList>
            <person name="Liu C."/>
            <person name="Sun Q."/>
        </authorList>
    </citation>
    <scope>NUCLEOTIDE SEQUENCE [LARGE SCALE GENOMIC DNA]</scope>
    <source>
        <strain evidence="3">YIM B02556</strain>
    </source>
</reference>
<feature type="transmembrane region" description="Helical" evidence="1">
    <location>
        <begin position="108"/>
        <end position="128"/>
    </location>
</feature>
<dbReference type="SUPFAM" id="SSF103501">
    <property type="entry name" value="Respiratory nitrate reductase 1 gamma chain"/>
    <property type="match status" value="1"/>
</dbReference>
<evidence type="ECO:0000256" key="1">
    <source>
        <dbReference type="SAM" id="Phobius"/>
    </source>
</evidence>